<dbReference type="AlphaFoldDB" id="A0A0N4ZQP8"/>
<protein>
    <submittedName>
        <fullName evidence="4">NAM-associated domain-containing protein</fullName>
    </submittedName>
</protein>
<dbReference type="WBParaSite" id="PTRK_0001084000.1">
    <property type="protein sequence ID" value="PTRK_0001084000.1"/>
    <property type="gene ID" value="PTRK_0001084000"/>
</dbReference>
<proteinExistence type="predicted"/>
<feature type="coiled-coil region" evidence="1">
    <location>
        <begin position="68"/>
        <end position="102"/>
    </location>
</feature>
<name>A0A0N4ZQP8_PARTI</name>
<keyword evidence="1" id="KW-0175">Coiled coil</keyword>
<dbReference type="Proteomes" id="UP000038045">
    <property type="component" value="Unplaced"/>
</dbReference>
<evidence type="ECO:0000256" key="1">
    <source>
        <dbReference type="SAM" id="Coils"/>
    </source>
</evidence>
<accession>A0A0N4ZQP8</accession>
<evidence type="ECO:0000313" key="4">
    <source>
        <dbReference type="WBParaSite" id="PTRK_0001084000.1"/>
    </source>
</evidence>
<keyword evidence="3" id="KW-1185">Reference proteome</keyword>
<sequence>MLKSNDRSINFNKRSKKHSSNVLEELDNTETGVRNISKETASFKQLNISDSSNNNDGVVNHDDQLFLKEENNQELKMILEEKEKIEKQIERESEVRDKLLCRIHDKNVLMCDLKKKLIMIDELKFEMQKVYYKINCNISEALAMEKNTNKLY</sequence>
<reference evidence="4" key="1">
    <citation type="submission" date="2017-02" db="UniProtKB">
        <authorList>
            <consortium name="WormBaseParasite"/>
        </authorList>
    </citation>
    <scope>IDENTIFICATION</scope>
</reference>
<evidence type="ECO:0000313" key="3">
    <source>
        <dbReference type="Proteomes" id="UP000038045"/>
    </source>
</evidence>
<organism evidence="3 4">
    <name type="scientific">Parastrongyloides trichosuri</name>
    <name type="common">Possum-specific nematode worm</name>
    <dbReference type="NCBI Taxonomy" id="131310"/>
    <lineage>
        <taxon>Eukaryota</taxon>
        <taxon>Metazoa</taxon>
        <taxon>Ecdysozoa</taxon>
        <taxon>Nematoda</taxon>
        <taxon>Chromadorea</taxon>
        <taxon>Rhabditida</taxon>
        <taxon>Tylenchina</taxon>
        <taxon>Panagrolaimomorpha</taxon>
        <taxon>Strongyloidoidea</taxon>
        <taxon>Strongyloididae</taxon>
        <taxon>Parastrongyloides</taxon>
    </lineage>
</organism>
<evidence type="ECO:0000256" key="2">
    <source>
        <dbReference type="SAM" id="MobiDB-lite"/>
    </source>
</evidence>
<feature type="region of interest" description="Disordered" evidence="2">
    <location>
        <begin position="1"/>
        <end position="22"/>
    </location>
</feature>